<feature type="domain" description="Helicase Helix-turn-helix" evidence="1">
    <location>
        <begin position="39"/>
        <end position="126"/>
    </location>
</feature>
<evidence type="ECO:0000313" key="2">
    <source>
        <dbReference type="EMBL" id="MBB1489764.1"/>
    </source>
</evidence>
<proteinExistence type="predicted"/>
<gene>
    <name evidence="2" type="ORF">H4O21_24465</name>
</gene>
<dbReference type="Gene3D" id="1.10.10.1390">
    <property type="entry name" value="ATP-dependent DNA helicase RecQ"/>
    <property type="match status" value="1"/>
</dbReference>
<dbReference type="Proteomes" id="UP000565262">
    <property type="component" value="Unassembled WGS sequence"/>
</dbReference>
<accession>A0A839IYS6</accession>
<name>A0A839IYS6_9GAMM</name>
<dbReference type="EMBL" id="JACJFM010000179">
    <property type="protein sequence ID" value="MBB1489764.1"/>
    <property type="molecule type" value="Genomic_DNA"/>
</dbReference>
<feature type="non-terminal residue" evidence="2">
    <location>
        <position position="1"/>
    </location>
</feature>
<dbReference type="Pfam" id="PF14493">
    <property type="entry name" value="HTH_40"/>
    <property type="match status" value="1"/>
</dbReference>
<evidence type="ECO:0000313" key="3">
    <source>
        <dbReference type="Proteomes" id="UP000565262"/>
    </source>
</evidence>
<sequence>YGSAILKVIRAYCEEHDIETAADVEIFDAPKPKRQKGDTKKESLALFKSGKSVNEIADIRELNVNTIIGHLASFMDSGEVKITDLISEAHYEELKVLIPKTTFENLSDLKHQLDDKYSYGEVRLVVDDILNSN</sequence>
<comment type="caution">
    <text evidence="2">The sequence shown here is derived from an EMBL/GenBank/DDBJ whole genome shotgun (WGS) entry which is preliminary data.</text>
</comment>
<protein>
    <submittedName>
        <fullName evidence="2">Helix-turn-helix domain-containing protein</fullName>
    </submittedName>
</protein>
<feature type="non-terminal residue" evidence="2">
    <location>
        <position position="133"/>
    </location>
</feature>
<dbReference type="AlphaFoldDB" id="A0A839IYS6"/>
<dbReference type="InterPro" id="IPR029491">
    <property type="entry name" value="Helicase_HTH"/>
</dbReference>
<reference evidence="2 3" key="1">
    <citation type="submission" date="2020-08" db="EMBL/GenBank/DDBJ databases">
        <title>Oceanospirillum sp. nov. isolated from marine sediment.</title>
        <authorList>
            <person name="Ji X."/>
        </authorList>
    </citation>
    <scope>NUCLEOTIDE SEQUENCE [LARGE SCALE GENOMIC DNA]</scope>
    <source>
        <strain evidence="2 3">D5</strain>
    </source>
</reference>
<evidence type="ECO:0000259" key="1">
    <source>
        <dbReference type="Pfam" id="PF14493"/>
    </source>
</evidence>
<organism evidence="2 3">
    <name type="scientific">Oceanospirillum sediminis</name>
    <dbReference type="NCBI Taxonomy" id="2760088"/>
    <lineage>
        <taxon>Bacteria</taxon>
        <taxon>Pseudomonadati</taxon>
        <taxon>Pseudomonadota</taxon>
        <taxon>Gammaproteobacteria</taxon>
        <taxon>Oceanospirillales</taxon>
        <taxon>Oceanospirillaceae</taxon>
        <taxon>Oceanospirillum</taxon>
    </lineage>
</organism>
<keyword evidence="3" id="KW-1185">Reference proteome</keyword>